<geneLocation type="plasmid" evidence="1 2">
    <name>pSfHH103c</name>
</geneLocation>
<dbReference type="EMBL" id="HE616893">
    <property type="protein sequence ID" value="CCE98652.1"/>
    <property type="molecule type" value="Genomic_DNA"/>
</dbReference>
<dbReference type="Proteomes" id="UP000007735">
    <property type="component" value="Plasmid pSfHH103c"/>
</dbReference>
<accession>G9AC73</accession>
<reference evidence="1 2" key="1">
    <citation type="journal article" date="2012" name="J. Bacteriol.">
        <title>Genome sequence of the soybean symbiont Sinorhizobium fredii HH103.</title>
        <authorList>
            <person name="Weidner S."/>
            <person name="Becker A."/>
            <person name="Bonilla I."/>
            <person name="Jaenicke S."/>
            <person name="Lloret J."/>
            <person name="Margaret I."/>
            <person name="Puhler A."/>
            <person name="Ruiz-Sainz J.E."/>
            <person name="Schneiker-Bekel S."/>
            <person name="Szczepanowski R."/>
            <person name="Vinardell J.M."/>
            <person name="Zehner S."/>
            <person name="Gottfert M."/>
        </authorList>
    </citation>
    <scope>NUCLEOTIDE SEQUENCE [LARGE SCALE GENOMIC DNA]</scope>
    <source>
        <strain evidence="1 2">HH103</strain>
        <plasmid evidence="2">pSfHH103c</plasmid>
    </source>
</reference>
<organism evidence="1 2">
    <name type="scientific">Sinorhizobium fredii (strain HH103)</name>
    <dbReference type="NCBI Taxonomy" id="1117943"/>
    <lineage>
        <taxon>Bacteria</taxon>
        <taxon>Pseudomonadati</taxon>
        <taxon>Pseudomonadota</taxon>
        <taxon>Alphaproteobacteria</taxon>
        <taxon>Hyphomicrobiales</taxon>
        <taxon>Rhizobiaceae</taxon>
        <taxon>Sinorhizobium/Ensifer group</taxon>
        <taxon>Sinorhizobium</taxon>
    </lineage>
</organism>
<evidence type="ECO:0000313" key="2">
    <source>
        <dbReference type="Proteomes" id="UP000007735"/>
    </source>
</evidence>
<name>G9AC73_SINF1</name>
<proteinExistence type="predicted"/>
<dbReference type="HOGENOM" id="CLU_3295465_0_0_5"/>
<protein>
    <submittedName>
        <fullName evidence="1">Uncharacterized protein</fullName>
    </submittedName>
</protein>
<gene>
    <name evidence="1" type="ordered locus">SFHH103_04162</name>
</gene>
<sequence length="40" mass="4472">MHGSNPYLDLIPAGHMVNSAQRRADRLHARRGRGAVETFI</sequence>
<keyword evidence="1" id="KW-0614">Plasmid</keyword>
<evidence type="ECO:0000313" key="1">
    <source>
        <dbReference type="EMBL" id="CCE98652.1"/>
    </source>
</evidence>
<dbReference type="KEGG" id="sfh:SFHH103_04162"/>
<dbReference type="AlphaFoldDB" id="G9AC73"/>